<organism evidence="2 3">
    <name type="scientific">Colletotrichum karsti</name>
    <dbReference type="NCBI Taxonomy" id="1095194"/>
    <lineage>
        <taxon>Eukaryota</taxon>
        <taxon>Fungi</taxon>
        <taxon>Dikarya</taxon>
        <taxon>Ascomycota</taxon>
        <taxon>Pezizomycotina</taxon>
        <taxon>Sordariomycetes</taxon>
        <taxon>Hypocreomycetidae</taxon>
        <taxon>Glomerellales</taxon>
        <taxon>Glomerellaceae</taxon>
        <taxon>Colletotrichum</taxon>
        <taxon>Colletotrichum boninense species complex</taxon>
    </lineage>
</organism>
<feature type="domain" description="Cyanovirin-N" evidence="1">
    <location>
        <begin position="2"/>
        <end position="105"/>
    </location>
</feature>
<dbReference type="Pfam" id="PF08881">
    <property type="entry name" value="CVNH"/>
    <property type="match status" value="1"/>
</dbReference>
<evidence type="ECO:0000313" key="2">
    <source>
        <dbReference type="EMBL" id="KAF9873423.1"/>
    </source>
</evidence>
<dbReference type="AlphaFoldDB" id="A0A9P6HYX3"/>
<dbReference type="Gene3D" id="2.30.60.10">
    <property type="entry name" value="Cyanovirin-N"/>
    <property type="match status" value="1"/>
</dbReference>
<sequence>MSFHLSAENIRVDDGHILHAQLRNENGDLNDTSIDLNTVLGNDNGRFDWSGGGFSDSAENIRFEIEGGENVPILRARLFNLEGEAIDADCNLSERIGNDNGNFVMS</sequence>
<reference evidence="2" key="2">
    <citation type="submission" date="2020-11" db="EMBL/GenBank/DDBJ databases">
        <title>Whole genome sequencing of Colletotrichum sp.</title>
        <authorList>
            <person name="Li H."/>
        </authorList>
    </citation>
    <scope>NUCLEOTIDE SEQUENCE</scope>
    <source>
        <strain evidence="2">CkLH20</strain>
    </source>
</reference>
<dbReference type="GeneID" id="62165025"/>
<dbReference type="InterPro" id="IPR036673">
    <property type="entry name" value="Cyanovirin-N_sf"/>
</dbReference>
<dbReference type="PANTHER" id="PTHR42076">
    <property type="entry name" value="CYANOVIRIN-N HOMOLOG"/>
    <property type="match status" value="1"/>
</dbReference>
<name>A0A9P6HYX3_9PEZI</name>
<keyword evidence="3" id="KW-1185">Reference proteome</keyword>
<dbReference type="RefSeq" id="XP_038742884.1">
    <property type="nucleotide sequence ID" value="XM_038891951.1"/>
</dbReference>
<dbReference type="PANTHER" id="PTHR42076:SF1">
    <property type="entry name" value="CYANOVIRIN-N DOMAIN-CONTAINING PROTEIN"/>
    <property type="match status" value="1"/>
</dbReference>
<reference evidence="2" key="1">
    <citation type="submission" date="2020-03" db="EMBL/GenBank/DDBJ databases">
        <authorList>
            <person name="He L."/>
        </authorList>
    </citation>
    <scope>NUCLEOTIDE SEQUENCE</scope>
    <source>
        <strain evidence="2">CkLH20</strain>
    </source>
</reference>
<dbReference type="SMART" id="SM01111">
    <property type="entry name" value="CVNH"/>
    <property type="match status" value="1"/>
</dbReference>
<protein>
    <submittedName>
        <fullName evidence="2">CVNH domain-containing protein</fullName>
    </submittedName>
</protein>
<dbReference type="Proteomes" id="UP000781932">
    <property type="component" value="Unassembled WGS sequence"/>
</dbReference>
<dbReference type="InterPro" id="IPR011058">
    <property type="entry name" value="Cyanovirin-N"/>
</dbReference>
<proteinExistence type="predicted"/>
<gene>
    <name evidence="2" type="ORF">CkaCkLH20_09236</name>
</gene>
<evidence type="ECO:0000259" key="1">
    <source>
        <dbReference type="SMART" id="SM01111"/>
    </source>
</evidence>
<comment type="caution">
    <text evidence="2">The sequence shown here is derived from an EMBL/GenBank/DDBJ whole genome shotgun (WGS) entry which is preliminary data.</text>
</comment>
<evidence type="ECO:0000313" key="3">
    <source>
        <dbReference type="Proteomes" id="UP000781932"/>
    </source>
</evidence>
<dbReference type="OrthoDB" id="2441380at2759"/>
<accession>A0A9P6HYX3</accession>
<dbReference type="EMBL" id="JAATWM020000032">
    <property type="protein sequence ID" value="KAF9873423.1"/>
    <property type="molecule type" value="Genomic_DNA"/>
</dbReference>
<dbReference type="SUPFAM" id="SSF51322">
    <property type="entry name" value="Cyanovirin-N"/>
    <property type="match status" value="1"/>
</dbReference>